<keyword evidence="2" id="KW-0472">Membrane</keyword>
<reference evidence="3 4" key="1">
    <citation type="journal article" date="2021" name="Nat. Commun.">
        <title>Genetic determinants of endophytism in the Arabidopsis root mycobiome.</title>
        <authorList>
            <person name="Mesny F."/>
            <person name="Miyauchi S."/>
            <person name="Thiergart T."/>
            <person name="Pickel B."/>
            <person name="Atanasova L."/>
            <person name="Karlsson M."/>
            <person name="Huettel B."/>
            <person name="Barry K.W."/>
            <person name="Haridas S."/>
            <person name="Chen C."/>
            <person name="Bauer D."/>
            <person name="Andreopoulos W."/>
            <person name="Pangilinan J."/>
            <person name="LaButti K."/>
            <person name="Riley R."/>
            <person name="Lipzen A."/>
            <person name="Clum A."/>
            <person name="Drula E."/>
            <person name="Henrissat B."/>
            <person name="Kohler A."/>
            <person name="Grigoriev I.V."/>
            <person name="Martin F.M."/>
            <person name="Hacquard S."/>
        </authorList>
    </citation>
    <scope>NUCLEOTIDE SEQUENCE [LARGE SCALE GENOMIC DNA]</scope>
    <source>
        <strain evidence="3 4">MPI-CAGE-CH-0241</strain>
    </source>
</reference>
<evidence type="ECO:0000256" key="2">
    <source>
        <dbReference type="SAM" id="Phobius"/>
    </source>
</evidence>
<keyword evidence="2" id="KW-1133">Transmembrane helix</keyword>
<evidence type="ECO:0000313" key="4">
    <source>
        <dbReference type="Proteomes" id="UP000777438"/>
    </source>
</evidence>
<sequence length="562" mass="61015">MIALTTWTAFATVAFVVTAWFASTALAPTPGDQAAYEIQSRLNVSFANTITILRVIQAITSWATTSAVAASFEIAMWALASSETGFRILTLLILSPTTGPFGIAKLMCSRTTTWATGAGGLARLFLFIATTIGSVILFINTSVITSYYPIDVFDVLAGTGPFNGSLVGPFLRDFNTTIPYFALASSYSFIYNPQFSVSLKPSSCAGAMIPCDSYILPGGTYLMWPQLNSTVPDGSVISIESAPAMRIDFAEGLSSQDNFFSSADCAVFGKDRVGLQFCLSDSAVHHESLKAGIYLCKGGIQNGQCLVGESGSAHNVTMTFSVSSYTASSINGAENNTILSVSTLTTKEAKSRPDVQALSLAVGWLLNYTAANLPVQSSVAFGFWIAGSDAYQTFWKADAYRMLKSIIAFILWEFTANNNGNPAVANAEPSGQTPDLPAEFHVMASISRPFTRFIINRAPYTAYIVLQSVALISCWIVVLWGFMIYRRMSATTLIPLVDFGVKLRRMRSYDERPFSDIRTGDTEKRIRHVLQGVRVTSRCKERPEDVSLQPAKPGTKRRASWT</sequence>
<organism evidence="3 4">
    <name type="scientific">Thelonectria olida</name>
    <dbReference type="NCBI Taxonomy" id="1576542"/>
    <lineage>
        <taxon>Eukaryota</taxon>
        <taxon>Fungi</taxon>
        <taxon>Dikarya</taxon>
        <taxon>Ascomycota</taxon>
        <taxon>Pezizomycotina</taxon>
        <taxon>Sordariomycetes</taxon>
        <taxon>Hypocreomycetidae</taxon>
        <taxon>Hypocreales</taxon>
        <taxon>Nectriaceae</taxon>
        <taxon>Thelonectria</taxon>
    </lineage>
</organism>
<dbReference type="Proteomes" id="UP000777438">
    <property type="component" value="Unassembled WGS sequence"/>
</dbReference>
<name>A0A9P9ANW6_9HYPO</name>
<keyword evidence="4" id="KW-1185">Reference proteome</keyword>
<comment type="caution">
    <text evidence="3">The sequence shown here is derived from an EMBL/GenBank/DDBJ whole genome shotgun (WGS) entry which is preliminary data.</text>
</comment>
<dbReference type="EMBL" id="JAGPYM010000023">
    <property type="protein sequence ID" value="KAH6883593.1"/>
    <property type="molecule type" value="Genomic_DNA"/>
</dbReference>
<protein>
    <submittedName>
        <fullName evidence="3">Uncharacterized protein</fullName>
    </submittedName>
</protein>
<feature type="transmembrane region" description="Helical" evidence="2">
    <location>
        <begin position="120"/>
        <end position="139"/>
    </location>
</feature>
<proteinExistence type="predicted"/>
<keyword evidence="2" id="KW-0812">Transmembrane</keyword>
<accession>A0A9P9ANW6</accession>
<feature type="transmembrane region" description="Helical" evidence="2">
    <location>
        <begin position="6"/>
        <end position="27"/>
    </location>
</feature>
<dbReference type="AlphaFoldDB" id="A0A9P9ANW6"/>
<evidence type="ECO:0000256" key="1">
    <source>
        <dbReference type="SAM" id="MobiDB-lite"/>
    </source>
</evidence>
<feature type="transmembrane region" description="Helical" evidence="2">
    <location>
        <begin position="59"/>
        <end position="80"/>
    </location>
</feature>
<feature type="transmembrane region" description="Helical" evidence="2">
    <location>
        <begin position="86"/>
        <end position="108"/>
    </location>
</feature>
<feature type="transmembrane region" description="Helical" evidence="2">
    <location>
        <begin position="460"/>
        <end position="485"/>
    </location>
</feature>
<feature type="region of interest" description="Disordered" evidence="1">
    <location>
        <begin position="541"/>
        <end position="562"/>
    </location>
</feature>
<gene>
    <name evidence="3" type="ORF">B0T10DRAFT_518691</name>
</gene>
<dbReference type="OrthoDB" id="5083987at2759"/>
<evidence type="ECO:0000313" key="3">
    <source>
        <dbReference type="EMBL" id="KAH6883593.1"/>
    </source>
</evidence>